<dbReference type="Proteomes" id="UP000076761">
    <property type="component" value="Unassembled WGS sequence"/>
</dbReference>
<sequence length="416" mass="46225">MNYRHPVNGSSFPESEIIYSKMFDAGWRFGIAYSSSRVIQFDMYFDASAPLVTSRPLFISVEVTSDRSAIPSSQLVDQQAVATQSKQPVWLCRHDLTRLRDYSSTRLTIIFTVAYVIPLWDLAVPRPIINSLKVSLSTGHSVDTRFFAYSRRLAAGKVGGPLPLYADSFLLKDKSSYFDTLLSNNGFTESLMETLDTEFPVAEESTTENYDYESDSDLSDFSDEDGTPQANYHPKVGVVNGQRSQVNCDAVDDDDTASSSAIKKYKITSAPIGRSVVVKDVAYKTLRALVFYLYTNQITFAPLQSASALGGATGSVTIDDDLSPPLFPQVYIGLDGLKVLAFEAIKKGLSENNIVEEAFSKFTSRYSEIRKVEIDILHQNCRTPQVRQGYMQTMKTIGGEERFAEVAGALFDRLTQ</sequence>
<accession>A0A165V247</accession>
<evidence type="ECO:0000313" key="3">
    <source>
        <dbReference type="Proteomes" id="UP000076761"/>
    </source>
</evidence>
<dbReference type="AlphaFoldDB" id="A0A165V247"/>
<keyword evidence="3" id="KW-1185">Reference proteome</keyword>
<feature type="region of interest" description="Disordered" evidence="1">
    <location>
        <begin position="204"/>
        <end position="225"/>
    </location>
</feature>
<proteinExistence type="predicted"/>
<organism evidence="2 3">
    <name type="scientific">Neolentinus lepideus HHB14362 ss-1</name>
    <dbReference type="NCBI Taxonomy" id="1314782"/>
    <lineage>
        <taxon>Eukaryota</taxon>
        <taxon>Fungi</taxon>
        <taxon>Dikarya</taxon>
        <taxon>Basidiomycota</taxon>
        <taxon>Agaricomycotina</taxon>
        <taxon>Agaricomycetes</taxon>
        <taxon>Gloeophyllales</taxon>
        <taxon>Gloeophyllaceae</taxon>
        <taxon>Neolentinus</taxon>
    </lineage>
</organism>
<gene>
    <name evidence="2" type="ORF">NEOLEDRAFT_693383</name>
</gene>
<evidence type="ECO:0008006" key="4">
    <source>
        <dbReference type="Google" id="ProtNLM"/>
    </source>
</evidence>
<protein>
    <recommendedName>
        <fullName evidence="4">BTB domain-containing protein</fullName>
    </recommendedName>
</protein>
<feature type="compositionally biased region" description="Acidic residues" evidence="1">
    <location>
        <begin position="210"/>
        <end position="225"/>
    </location>
</feature>
<name>A0A165V247_9AGAM</name>
<dbReference type="InParanoid" id="A0A165V247"/>
<reference evidence="2 3" key="1">
    <citation type="journal article" date="2016" name="Mol. Biol. Evol.">
        <title>Comparative Genomics of Early-Diverging Mushroom-Forming Fungi Provides Insights into the Origins of Lignocellulose Decay Capabilities.</title>
        <authorList>
            <person name="Nagy L.G."/>
            <person name="Riley R."/>
            <person name="Tritt A."/>
            <person name="Adam C."/>
            <person name="Daum C."/>
            <person name="Floudas D."/>
            <person name="Sun H."/>
            <person name="Yadav J.S."/>
            <person name="Pangilinan J."/>
            <person name="Larsson K.H."/>
            <person name="Matsuura K."/>
            <person name="Barry K."/>
            <person name="Labutti K."/>
            <person name="Kuo R."/>
            <person name="Ohm R.A."/>
            <person name="Bhattacharya S.S."/>
            <person name="Shirouzu T."/>
            <person name="Yoshinaga Y."/>
            <person name="Martin F.M."/>
            <person name="Grigoriev I.V."/>
            <person name="Hibbett D.S."/>
        </authorList>
    </citation>
    <scope>NUCLEOTIDE SEQUENCE [LARGE SCALE GENOMIC DNA]</scope>
    <source>
        <strain evidence="2 3">HHB14362 ss-1</strain>
    </source>
</reference>
<evidence type="ECO:0000256" key="1">
    <source>
        <dbReference type="SAM" id="MobiDB-lite"/>
    </source>
</evidence>
<dbReference type="OrthoDB" id="6359816at2759"/>
<evidence type="ECO:0000313" key="2">
    <source>
        <dbReference type="EMBL" id="KZT29039.1"/>
    </source>
</evidence>
<dbReference type="EMBL" id="KV425555">
    <property type="protein sequence ID" value="KZT29039.1"/>
    <property type="molecule type" value="Genomic_DNA"/>
</dbReference>